<keyword evidence="3" id="KW-1185">Reference proteome</keyword>
<organism evidence="2 3">
    <name type="scientific">Chionoecetes opilio</name>
    <name type="common">Atlantic snow crab</name>
    <name type="synonym">Cancer opilio</name>
    <dbReference type="NCBI Taxonomy" id="41210"/>
    <lineage>
        <taxon>Eukaryota</taxon>
        <taxon>Metazoa</taxon>
        <taxon>Ecdysozoa</taxon>
        <taxon>Arthropoda</taxon>
        <taxon>Crustacea</taxon>
        <taxon>Multicrustacea</taxon>
        <taxon>Malacostraca</taxon>
        <taxon>Eumalacostraca</taxon>
        <taxon>Eucarida</taxon>
        <taxon>Decapoda</taxon>
        <taxon>Pleocyemata</taxon>
        <taxon>Brachyura</taxon>
        <taxon>Eubrachyura</taxon>
        <taxon>Majoidea</taxon>
        <taxon>Majidae</taxon>
        <taxon>Chionoecetes</taxon>
    </lineage>
</organism>
<name>A0A8J4YGY0_CHIOP</name>
<comment type="caution">
    <text evidence="2">The sequence shown here is derived from an EMBL/GenBank/DDBJ whole genome shotgun (WGS) entry which is preliminary data.</text>
</comment>
<evidence type="ECO:0000256" key="1">
    <source>
        <dbReference type="SAM" id="MobiDB-lite"/>
    </source>
</evidence>
<protein>
    <submittedName>
        <fullName evidence="2">Uncharacterized protein</fullName>
    </submittedName>
</protein>
<feature type="compositionally biased region" description="Polar residues" evidence="1">
    <location>
        <begin position="96"/>
        <end position="110"/>
    </location>
</feature>
<reference evidence="2" key="1">
    <citation type="submission" date="2020-07" db="EMBL/GenBank/DDBJ databases">
        <title>The High-quality genome of the commercially important snow crab, Chionoecetes opilio.</title>
        <authorList>
            <person name="Jeong J.-H."/>
            <person name="Ryu S."/>
        </authorList>
    </citation>
    <scope>NUCLEOTIDE SEQUENCE</scope>
    <source>
        <strain evidence="2">MADBK_172401_WGS</strain>
        <tissue evidence="2">Digestive gland</tissue>
    </source>
</reference>
<gene>
    <name evidence="2" type="ORF">GWK47_035367</name>
</gene>
<dbReference type="EMBL" id="JACEEZ010003718">
    <property type="protein sequence ID" value="KAG0727092.1"/>
    <property type="molecule type" value="Genomic_DNA"/>
</dbReference>
<sequence>MGPVFIMQGVGPIPLAAEATGLERGVLSGRAHRGVPHDCHAESWAFGEREEEKRWCDGGPDFVPRQENPQSAVPPSVAARDMRRLSPLRGGRTRSRTAPQFNLFTVSTGPTPLPSHTVGGPPGRAREKMG</sequence>
<accession>A0A8J4YGY0</accession>
<feature type="region of interest" description="Disordered" evidence="1">
    <location>
        <begin position="83"/>
        <end position="130"/>
    </location>
</feature>
<dbReference type="Proteomes" id="UP000770661">
    <property type="component" value="Unassembled WGS sequence"/>
</dbReference>
<evidence type="ECO:0000313" key="2">
    <source>
        <dbReference type="EMBL" id="KAG0727092.1"/>
    </source>
</evidence>
<evidence type="ECO:0000313" key="3">
    <source>
        <dbReference type="Proteomes" id="UP000770661"/>
    </source>
</evidence>
<dbReference type="AlphaFoldDB" id="A0A8J4YGY0"/>
<proteinExistence type="predicted"/>